<evidence type="ECO:0000256" key="1">
    <source>
        <dbReference type="SAM" id="SignalP"/>
    </source>
</evidence>
<dbReference type="STRING" id="947013.SAMN04488109_4694"/>
<accession>A0A1M5UH52</accession>
<reference evidence="2 3" key="1">
    <citation type="submission" date="2016-11" db="EMBL/GenBank/DDBJ databases">
        <authorList>
            <person name="Jaros S."/>
            <person name="Januszkiewicz K."/>
            <person name="Wedrychowicz H."/>
        </authorList>
    </citation>
    <scope>NUCLEOTIDE SEQUENCE [LARGE SCALE GENOMIC DNA]</scope>
    <source>
        <strain evidence="2 3">DSM 24574</strain>
    </source>
</reference>
<feature type="chain" id="PRO_5013133107" description="DUF2911 domain-containing protein" evidence="1">
    <location>
        <begin position="21"/>
        <end position="167"/>
    </location>
</feature>
<dbReference type="RefSeq" id="WP_073138876.1">
    <property type="nucleotide sequence ID" value="NZ_FQWQ01000003.1"/>
</dbReference>
<evidence type="ECO:0000313" key="3">
    <source>
        <dbReference type="Proteomes" id="UP000184212"/>
    </source>
</evidence>
<keyword evidence="1" id="KW-0732">Signal</keyword>
<dbReference type="InterPro" id="IPR021314">
    <property type="entry name" value="DUF2911"/>
</dbReference>
<name>A0A1M5UH52_9BACT</name>
<organism evidence="2 3">
    <name type="scientific">Chryseolinea serpens</name>
    <dbReference type="NCBI Taxonomy" id="947013"/>
    <lineage>
        <taxon>Bacteria</taxon>
        <taxon>Pseudomonadati</taxon>
        <taxon>Bacteroidota</taxon>
        <taxon>Cytophagia</taxon>
        <taxon>Cytophagales</taxon>
        <taxon>Fulvivirgaceae</taxon>
        <taxon>Chryseolinea</taxon>
    </lineage>
</organism>
<dbReference type="EMBL" id="FQWQ01000003">
    <property type="protein sequence ID" value="SHH62375.1"/>
    <property type="molecule type" value="Genomic_DNA"/>
</dbReference>
<gene>
    <name evidence="2" type="ORF">SAMN04488109_4694</name>
</gene>
<sequence length="167" mass="18257">MKRITFLMVALATVLTTAFAQDKPASPQATVEGKIGATNVKIVYCQPSARGRKIMGGLVPYGEVWRTGANDATTIEFDKPVKIEGKDLAAGKYALFTIPGENEWTIIINKDAKQWGAYSYKDKDDVLRVTVKPTKTSAAVETFNIALGKDDVQLKWENTAVAFKIKG</sequence>
<evidence type="ECO:0008006" key="4">
    <source>
        <dbReference type="Google" id="ProtNLM"/>
    </source>
</evidence>
<dbReference type="AlphaFoldDB" id="A0A1M5UH52"/>
<proteinExistence type="predicted"/>
<dbReference type="OrthoDB" id="195456at2"/>
<protein>
    <recommendedName>
        <fullName evidence="4">DUF2911 domain-containing protein</fullName>
    </recommendedName>
</protein>
<dbReference type="Pfam" id="PF11138">
    <property type="entry name" value="DUF2911"/>
    <property type="match status" value="1"/>
</dbReference>
<dbReference type="Proteomes" id="UP000184212">
    <property type="component" value="Unassembled WGS sequence"/>
</dbReference>
<keyword evidence="3" id="KW-1185">Reference proteome</keyword>
<feature type="signal peptide" evidence="1">
    <location>
        <begin position="1"/>
        <end position="20"/>
    </location>
</feature>
<evidence type="ECO:0000313" key="2">
    <source>
        <dbReference type="EMBL" id="SHH62375.1"/>
    </source>
</evidence>